<dbReference type="InterPro" id="IPR021760">
    <property type="entry name" value="RepC_C"/>
</dbReference>
<evidence type="ECO:0000313" key="3">
    <source>
        <dbReference type="EMBL" id="MFD2260175.1"/>
    </source>
</evidence>
<comment type="caution">
    <text evidence="3">The sequence shown here is derived from an EMBL/GenBank/DDBJ whole genome shotgun (WGS) entry which is preliminary data.</text>
</comment>
<evidence type="ECO:0000313" key="4">
    <source>
        <dbReference type="Proteomes" id="UP001597373"/>
    </source>
</evidence>
<protein>
    <submittedName>
        <fullName evidence="3">Plasmid replication protein RepC</fullName>
    </submittedName>
</protein>
<dbReference type="InterPro" id="IPR036390">
    <property type="entry name" value="WH_DNA-bd_sf"/>
</dbReference>
<gene>
    <name evidence="3" type="primary">repC</name>
    <name evidence="3" type="ORF">ACFSMZ_10420</name>
</gene>
<dbReference type="InterPro" id="IPR011991">
    <property type="entry name" value="ArsR-like_HTH"/>
</dbReference>
<dbReference type="SUPFAM" id="SSF46785">
    <property type="entry name" value="Winged helix' DNA-binding domain"/>
    <property type="match status" value="1"/>
</dbReference>
<evidence type="ECO:0000259" key="2">
    <source>
        <dbReference type="Pfam" id="PF11800"/>
    </source>
</evidence>
<feature type="domain" description="Plasmid replication protein C C-terminal" evidence="2">
    <location>
        <begin position="293"/>
        <end position="392"/>
    </location>
</feature>
<name>A0ABW5DI26_9HYPH</name>
<dbReference type="RefSeq" id="WP_345099678.1">
    <property type="nucleotide sequence ID" value="NZ_BAABGS010000069.1"/>
</dbReference>
<dbReference type="NCBIfam" id="NF040974">
    <property type="entry name" value="RepABC_RepC"/>
    <property type="match status" value="1"/>
</dbReference>
<dbReference type="Proteomes" id="UP001597373">
    <property type="component" value="Unassembled WGS sequence"/>
</dbReference>
<dbReference type="NCBIfam" id="NF010396">
    <property type="entry name" value="PRK13824.1"/>
    <property type="match status" value="1"/>
</dbReference>
<dbReference type="Pfam" id="PF03428">
    <property type="entry name" value="RP-C"/>
    <property type="match status" value="1"/>
</dbReference>
<accession>A0ABW5DI26</accession>
<organism evidence="3 4">
    <name type="scientific">Chelativorans composti</name>
    <dbReference type="NCBI Taxonomy" id="768533"/>
    <lineage>
        <taxon>Bacteria</taxon>
        <taxon>Pseudomonadati</taxon>
        <taxon>Pseudomonadota</taxon>
        <taxon>Alphaproteobacteria</taxon>
        <taxon>Hyphomicrobiales</taxon>
        <taxon>Phyllobacteriaceae</taxon>
        <taxon>Chelativorans</taxon>
    </lineage>
</organism>
<sequence>MQTQFGTTPFGGRPMSLALLAAQKAAQEAVAEGRAVDKWAVYRDLCEAKSVIGIGDRSLAVLAALLSFHPENELSEETGLIVFPSNHQLSLRAHGMAGPTLRRHLAALVEAGLIIRRDSPNGKRYARKSRGGEIEEAFGFSLAPLVARAAEIATAAEQIRAEAAEFRLMRERVTLLRRDIAKLIDVALEEKMEGDWHSLWQDFRRIVEAIPRRATLRDVRAAFDELLELRRRVDKALEIKNDSDYLSGKDAQSERQYTESNTDSYFELELAQERAQVTPVQPTGTAKPPATYPLGFVLKACPDIAEYALNGIENWRDFKDTAAQVRGYLGISPSAYEDALAVMGPENTAIVIACILQRASQIQSAGGYLRALTEKARVGEFSVGPMLMAGLKAHGGGSPGRMAG</sequence>
<dbReference type="Pfam" id="PF11800">
    <property type="entry name" value="RP-C_C"/>
    <property type="match status" value="1"/>
</dbReference>
<evidence type="ECO:0000259" key="1">
    <source>
        <dbReference type="Pfam" id="PF03428"/>
    </source>
</evidence>
<dbReference type="EMBL" id="JBHUIR010000036">
    <property type="protein sequence ID" value="MFD2260175.1"/>
    <property type="molecule type" value="Genomic_DNA"/>
</dbReference>
<dbReference type="InterPro" id="IPR047611">
    <property type="entry name" value="RepABC_RepC"/>
</dbReference>
<proteinExistence type="predicted"/>
<feature type="domain" description="Plasmid replication protein C N-terminal" evidence="1">
    <location>
        <begin position="13"/>
        <end position="187"/>
    </location>
</feature>
<reference evidence="4" key="1">
    <citation type="journal article" date="2019" name="Int. J. Syst. Evol. Microbiol.">
        <title>The Global Catalogue of Microorganisms (GCM) 10K type strain sequencing project: providing services to taxonomists for standard genome sequencing and annotation.</title>
        <authorList>
            <consortium name="The Broad Institute Genomics Platform"/>
            <consortium name="The Broad Institute Genome Sequencing Center for Infectious Disease"/>
            <person name="Wu L."/>
            <person name="Ma J."/>
        </authorList>
    </citation>
    <scope>NUCLEOTIDE SEQUENCE [LARGE SCALE GENOMIC DNA]</scope>
    <source>
        <strain evidence="4">KCTC 23707</strain>
    </source>
</reference>
<keyword evidence="4" id="KW-1185">Reference proteome</keyword>
<dbReference type="CDD" id="cd00090">
    <property type="entry name" value="HTH_ARSR"/>
    <property type="match status" value="1"/>
</dbReference>
<dbReference type="InterPro" id="IPR005090">
    <property type="entry name" value="RepC_N"/>
</dbReference>